<reference evidence="2 3" key="1">
    <citation type="submission" date="2020-08" db="EMBL/GenBank/DDBJ databases">
        <title>Sequencing the genomes of 1000 actinobacteria strains.</title>
        <authorList>
            <person name="Klenk H.-P."/>
        </authorList>
    </citation>
    <scope>NUCLEOTIDE SEQUENCE [LARGE SCALE GENOMIC DNA]</scope>
    <source>
        <strain evidence="2 3">DSM 45584</strain>
    </source>
</reference>
<evidence type="ECO:0000256" key="1">
    <source>
        <dbReference type="SAM" id="MobiDB-lite"/>
    </source>
</evidence>
<protein>
    <submittedName>
        <fullName evidence="2">Uncharacterized protein</fullName>
    </submittedName>
</protein>
<gene>
    <name evidence="2" type="ORF">BJ970_001864</name>
</gene>
<dbReference type="AlphaFoldDB" id="A0A840Q337"/>
<dbReference type="RefSeq" id="WP_184725885.1">
    <property type="nucleotide sequence ID" value="NZ_JACHIW010000001.1"/>
</dbReference>
<dbReference type="Proteomes" id="UP000584374">
    <property type="component" value="Unassembled WGS sequence"/>
</dbReference>
<keyword evidence="3" id="KW-1185">Reference proteome</keyword>
<comment type="caution">
    <text evidence="2">The sequence shown here is derived from an EMBL/GenBank/DDBJ whole genome shotgun (WGS) entry which is preliminary data.</text>
</comment>
<sequence>MATSTLIPDANQRLDWFAEPLAAVVNLFASQLPAASDDGTSDADPTPGTASDRLPPPTGVLLGGTDPIPGEPVDTSQARPAQSPAASAGTAPSSE</sequence>
<evidence type="ECO:0000313" key="3">
    <source>
        <dbReference type="Proteomes" id="UP000584374"/>
    </source>
</evidence>
<accession>A0A840Q337</accession>
<feature type="compositionally biased region" description="Low complexity" evidence="1">
    <location>
        <begin position="76"/>
        <end position="95"/>
    </location>
</feature>
<organism evidence="2 3">
    <name type="scientific">Saccharopolyspora phatthalungensis</name>
    <dbReference type="NCBI Taxonomy" id="664693"/>
    <lineage>
        <taxon>Bacteria</taxon>
        <taxon>Bacillati</taxon>
        <taxon>Actinomycetota</taxon>
        <taxon>Actinomycetes</taxon>
        <taxon>Pseudonocardiales</taxon>
        <taxon>Pseudonocardiaceae</taxon>
        <taxon>Saccharopolyspora</taxon>
    </lineage>
</organism>
<proteinExistence type="predicted"/>
<dbReference type="EMBL" id="JACHIW010000001">
    <property type="protein sequence ID" value="MBB5154330.1"/>
    <property type="molecule type" value="Genomic_DNA"/>
</dbReference>
<evidence type="ECO:0000313" key="2">
    <source>
        <dbReference type="EMBL" id="MBB5154330.1"/>
    </source>
</evidence>
<name>A0A840Q337_9PSEU</name>
<feature type="region of interest" description="Disordered" evidence="1">
    <location>
        <begin position="34"/>
        <end position="95"/>
    </location>
</feature>